<dbReference type="InterPro" id="IPR009875">
    <property type="entry name" value="PilZ_domain"/>
</dbReference>
<sequence length="796" mass="92022">MVSNTAKLDPKLRKFVDLLIPYYNKSTFPLAFDKTCSRLTKPQQFSIKGELARLFKPFQRSIDMSTFSEYDVSEFNWGDKRFYLDPVGKRMFVLEVEKFGNQYTEGVYEAITDPAQYQEYEKQYKYEQAIKEYEVPMTVLGRTTRRLEERIYLSKPVIVSAPDLEPTELFTSNISRSGCQLKVEPFGLIKLGQTIQVNFHSLTRDYTFDCEPTFEYKVMFTSNKPEPDGSQKIGIALKSDSFDWASFLDGYITENRARFKVDIANAKDLAESRLIEDHLLKQTHWLPIFISVKDNQATAVRHCLTNEFTKQELTFFEDERKAQRLHSIIYANWPQLPLAQNETLLAIKFIRQDKVVFLSATLSELQQKDLLMPFLAFAKKHGTLAVFSVKAFAIAPEDIHTIKYNWYSSEEDANTALEPINNLTHCVMLQRLTEHEKLLVPPAKYQLTAENTQKLTSLMAPRLKVANISILSVEPQCARQEIRYFYQTRLALTHQKYSDTMACTSMDMSTCGLKVRASTMSLPLVQGDVVQVTASDFIKFGEANALNKTLYRVVGINLESMDLHLELVDPQQEKVVGFMQKLFESNAERLKVNDKYDKFVLLQRALRTLFINFYPSIGYGIFKNRQGFYFDRLLVADYKTQELKTLTKLQSPVNKNRISVFQIIHDDKRKPPLIRSIDLFSRNGKAIQDELIFQIQPNQVDIPKQSRAGANVRNIQHFIRQTLNKAQLSSLWLNILPVGESNLAQIDQQLNYIRQFNPHKAEEIEKFSDSLAGLVEVVDTSHFWHQVGELEFEYNN</sequence>
<dbReference type="EMBL" id="CP026604">
    <property type="protein sequence ID" value="AWB66982.1"/>
    <property type="molecule type" value="Genomic_DNA"/>
</dbReference>
<dbReference type="RefSeq" id="WP_108603035.1">
    <property type="nucleotide sequence ID" value="NZ_CP026604.1"/>
</dbReference>
<dbReference type="GO" id="GO:0035438">
    <property type="term" value="F:cyclic-di-GMP binding"/>
    <property type="evidence" value="ECO:0007669"/>
    <property type="project" value="InterPro"/>
</dbReference>
<dbReference type="AlphaFoldDB" id="A0A2S0VS36"/>
<dbReference type="KEGG" id="cate:C2869_11275"/>
<name>A0A2S0VS36_9ALTE</name>
<evidence type="ECO:0000259" key="1">
    <source>
        <dbReference type="Pfam" id="PF07238"/>
    </source>
</evidence>
<keyword evidence="3" id="KW-1185">Reference proteome</keyword>
<feature type="domain" description="PilZ" evidence="1">
    <location>
        <begin position="145"/>
        <end position="235"/>
    </location>
</feature>
<dbReference type="Pfam" id="PF07238">
    <property type="entry name" value="PilZ"/>
    <property type="match status" value="1"/>
</dbReference>
<organism evidence="2 3">
    <name type="scientific">Saccharobesus litoralis</name>
    <dbReference type="NCBI Taxonomy" id="2172099"/>
    <lineage>
        <taxon>Bacteria</taxon>
        <taxon>Pseudomonadati</taxon>
        <taxon>Pseudomonadota</taxon>
        <taxon>Gammaproteobacteria</taxon>
        <taxon>Alteromonadales</taxon>
        <taxon>Alteromonadaceae</taxon>
        <taxon>Saccharobesus</taxon>
    </lineage>
</organism>
<reference evidence="2 3" key="1">
    <citation type="submission" date="2018-01" db="EMBL/GenBank/DDBJ databases">
        <title>Genome sequence of a Cantenovulum-like bacteria.</title>
        <authorList>
            <person name="Tan W.R."/>
            <person name="Lau N.-S."/>
            <person name="Go F."/>
            <person name="Amirul A.-A.A."/>
        </authorList>
    </citation>
    <scope>NUCLEOTIDE SEQUENCE [LARGE SCALE GENOMIC DNA]</scope>
    <source>
        <strain evidence="2 3">CCB-QB4</strain>
    </source>
</reference>
<accession>A0A2S0VS36</accession>
<dbReference type="OrthoDB" id="6378645at2"/>
<protein>
    <recommendedName>
        <fullName evidence="1">PilZ domain-containing protein</fullName>
    </recommendedName>
</protein>
<gene>
    <name evidence="2" type="ORF">C2869_11275</name>
</gene>
<proteinExistence type="predicted"/>
<dbReference type="Proteomes" id="UP000244441">
    <property type="component" value="Chromosome"/>
</dbReference>
<evidence type="ECO:0000313" key="3">
    <source>
        <dbReference type="Proteomes" id="UP000244441"/>
    </source>
</evidence>
<evidence type="ECO:0000313" key="2">
    <source>
        <dbReference type="EMBL" id="AWB66982.1"/>
    </source>
</evidence>